<sequence>MVFGRQGSKDTKSSSQSHSPGEVVRSSFLPEGDPYPSDLESIIRQAPGVIAPLLDAIQSDGIAIASPDMGQGKEGNRIIYMNRKMHEIVEKMADELRTNFGISPQDVVGGSIHRFHKDPDRIRQALLALKPGETRFNQIIPVGRLRISSVTEAMTDSSGRTIGYLTIFTDVTAHTHLDEVSKNAASIARMVEEISVSMKGLVSRADESRERMVKMSKGVEENEEAMGRLGSVVGNLGKRSEEIGSIIETISQIASQTNLLALNAAIEAARAGEQGRGFAVVADEVRKLAERTARSTKEIESTIRKVQEETSMTVSLLSESRTRATQNRETTRMTQEALEAIRQEQQALLSKISEIAQAAMEQDKSVKDFISEK</sequence>
<dbReference type="PRINTS" id="PR00260">
    <property type="entry name" value="CHEMTRNSDUCR"/>
</dbReference>
<feature type="region of interest" description="Disordered" evidence="4">
    <location>
        <begin position="1"/>
        <end position="30"/>
    </location>
</feature>
<dbReference type="GO" id="GO:0006935">
    <property type="term" value="P:chemotaxis"/>
    <property type="evidence" value="ECO:0007669"/>
    <property type="project" value="InterPro"/>
</dbReference>
<dbReference type="Proteomes" id="UP000009374">
    <property type="component" value="Unassembled WGS sequence"/>
</dbReference>
<proteinExistence type="inferred from homology"/>
<evidence type="ECO:0000256" key="4">
    <source>
        <dbReference type="SAM" id="MobiDB-lite"/>
    </source>
</evidence>
<name>C6HZT4_9BACT</name>
<dbReference type="Pfam" id="PF00015">
    <property type="entry name" value="MCPsignal"/>
    <property type="match status" value="1"/>
</dbReference>
<keyword evidence="7" id="KW-1185">Reference proteome</keyword>
<feature type="domain" description="Methyl-accepting transducer" evidence="5">
    <location>
        <begin position="177"/>
        <end position="373"/>
    </location>
</feature>
<dbReference type="SMART" id="SM00283">
    <property type="entry name" value="MA"/>
    <property type="match status" value="1"/>
</dbReference>
<protein>
    <submittedName>
        <fullName evidence="6">Methyl-accepting chemotaxis sensory transducer</fullName>
    </submittedName>
</protein>
<dbReference type="InterPro" id="IPR004089">
    <property type="entry name" value="MCPsignal_dom"/>
</dbReference>
<dbReference type="Gene3D" id="1.10.287.950">
    <property type="entry name" value="Methyl-accepting chemotaxis protein"/>
    <property type="match status" value="1"/>
</dbReference>
<comment type="similarity">
    <text evidence="2">Belongs to the methyl-accepting chemotaxis (MCP) protein family.</text>
</comment>
<dbReference type="PANTHER" id="PTHR32089">
    <property type="entry name" value="METHYL-ACCEPTING CHEMOTAXIS PROTEIN MCPB"/>
    <property type="match status" value="1"/>
</dbReference>
<gene>
    <name evidence="6" type="ORF">UBAL3_95450092</name>
</gene>
<dbReference type="CDD" id="cd11386">
    <property type="entry name" value="MCP_signal"/>
    <property type="match status" value="1"/>
</dbReference>
<dbReference type="InterPro" id="IPR004090">
    <property type="entry name" value="Chemotax_Me-accpt_rcpt"/>
</dbReference>
<evidence type="ECO:0000313" key="7">
    <source>
        <dbReference type="Proteomes" id="UP000009374"/>
    </source>
</evidence>
<dbReference type="GO" id="GO:0016020">
    <property type="term" value="C:membrane"/>
    <property type="evidence" value="ECO:0007669"/>
    <property type="project" value="InterPro"/>
</dbReference>
<accession>C6HZT4</accession>
<evidence type="ECO:0000259" key="5">
    <source>
        <dbReference type="PROSITE" id="PS50111"/>
    </source>
</evidence>
<dbReference type="GO" id="GO:0004888">
    <property type="term" value="F:transmembrane signaling receptor activity"/>
    <property type="evidence" value="ECO:0007669"/>
    <property type="project" value="InterPro"/>
</dbReference>
<dbReference type="PANTHER" id="PTHR32089:SF112">
    <property type="entry name" value="LYSOZYME-LIKE PROTEIN-RELATED"/>
    <property type="match status" value="1"/>
</dbReference>
<dbReference type="SUPFAM" id="SSF58104">
    <property type="entry name" value="Methyl-accepting chemotaxis protein (MCP) signaling domain"/>
    <property type="match status" value="1"/>
</dbReference>
<dbReference type="PROSITE" id="PS50111">
    <property type="entry name" value="CHEMOTAXIS_TRANSDUC_2"/>
    <property type="match status" value="1"/>
</dbReference>
<dbReference type="GO" id="GO:0007165">
    <property type="term" value="P:signal transduction"/>
    <property type="evidence" value="ECO:0007669"/>
    <property type="project" value="UniProtKB-KW"/>
</dbReference>
<dbReference type="Gene3D" id="3.30.450.20">
    <property type="entry name" value="PAS domain"/>
    <property type="match status" value="1"/>
</dbReference>
<evidence type="ECO:0000256" key="2">
    <source>
        <dbReference type="ARBA" id="ARBA00029447"/>
    </source>
</evidence>
<keyword evidence="1 3" id="KW-0807">Transducer</keyword>
<evidence type="ECO:0000313" key="6">
    <source>
        <dbReference type="EMBL" id="EES51872.1"/>
    </source>
</evidence>
<organism evidence="6 7">
    <name type="scientific">Leptospirillum ferrodiazotrophum</name>
    <dbReference type="NCBI Taxonomy" id="412449"/>
    <lineage>
        <taxon>Bacteria</taxon>
        <taxon>Pseudomonadati</taxon>
        <taxon>Nitrospirota</taxon>
        <taxon>Nitrospiria</taxon>
        <taxon>Nitrospirales</taxon>
        <taxon>Nitrospiraceae</taxon>
        <taxon>Leptospirillum</taxon>
    </lineage>
</organism>
<reference evidence="6 7" key="1">
    <citation type="journal article" date="2009" name="Appl. Environ. Microbiol.">
        <title>Community genomic and proteomic analyses of chemoautotrophic iron-oxidizing "Leptospirillum rubarum" (Group II) and "Leptospirillum ferrodiazotrophum" (Group III) bacteria in acid mine drainage biofilms.</title>
        <authorList>
            <person name="Goltsman D.S."/>
            <person name="Denef V.J."/>
            <person name="Singer S.W."/>
            <person name="VerBerkmoes N.C."/>
            <person name="Lefsrud M."/>
            <person name="Mueller R.S."/>
            <person name="Dick G.J."/>
            <person name="Sun C.L."/>
            <person name="Wheeler K.E."/>
            <person name="Zemla A."/>
            <person name="Baker B.J."/>
            <person name="Hauser L."/>
            <person name="Land M."/>
            <person name="Shah M.B."/>
            <person name="Thelen M.P."/>
            <person name="Hettich R.L."/>
            <person name="Banfield J.F."/>
        </authorList>
    </citation>
    <scope>NUCLEOTIDE SEQUENCE [LARGE SCALE GENOMIC DNA]</scope>
</reference>
<evidence type="ECO:0000256" key="3">
    <source>
        <dbReference type="PROSITE-ProRule" id="PRU00284"/>
    </source>
</evidence>
<dbReference type="InterPro" id="IPR000014">
    <property type="entry name" value="PAS"/>
</dbReference>
<dbReference type="EMBL" id="GG693884">
    <property type="protein sequence ID" value="EES51872.1"/>
    <property type="molecule type" value="Genomic_DNA"/>
</dbReference>
<evidence type="ECO:0000256" key="1">
    <source>
        <dbReference type="ARBA" id="ARBA00023224"/>
    </source>
</evidence>
<dbReference type="CDD" id="cd00130">
    <property type="entry name" value="PAS"/>
    <property type="match status" value="1"/>
</dbReference>
<dbReference type="AlphaFoldDB" id="C6HZT4"/>